<protein>
    <recommendedName>
        <fullName evidence="5">Inner membrane-spanning protein YciB</fullName>
    </recommendedName>
</protein>
<accession>A0A1M7TEF6</accession>
<dbReference type="OrthoDB" id="9788219at2"/>
<evidence type="ECO:0000256" key="4">
    <source>
        <dbReference type="ARBA" id="ARBA00023136"/>
    </source>
</evidence>
<dbReference type="RefSeq" id="WP_072747470.1">
    <property type="nucleotide sequence ID" value="NZ_FOHL01000006.1"/>
</dbReference>
<keyword evidence="5" id="KW-0997">Cell inner membrane</keyword>
<reference evidence="6 7" key="1">
    <citation type="submission" date="2016-12" db="EMBL/GenBank/DDBJ databases">
        <authorList>
            <person name="Song W.-J."/>
            <person name="Kurnit D.M."/>
        </authorList>
    </citation>
    <scope>NUCLEOTIDE SEQUENCE [LARGE SCALE GENOMIC DNA]</scope>
    <source>
        <strain evidence="6 7">CGMCC 1.10808</strain>
    </source>
</reference>
<comment type="subcellular location">
    <subcellularLocation>
        <location evidence="5">Cell inner membrane</location>
        <topology evidence="5">Multi-pass membrane protein</topology>
    </subcellularLocation>
</comment>
<dbReference type="AlphaFoldDB" id="A0A1M7TEF6"/>
<feature type="transmembrane region" description="Helical" evidence="5">
    <location>
        <begin position="32"/>
        <end position="53"/>
    </location>
</feature>
<feature type="transmembrane region" description="Helical" evidence="5">
    <location>
        <begin position="90"/>
        <end position="110"/>
    </location>
</feature>
<evidence type="ECO:0000313" key="6">
    <source>
        <dbReference type="EMBL" id="SHN69110.1"/>
    </source>
</evidence>
<evidence type="ECO:0000256" key="2">
    <source>
        <dbReference type="ARBA" id="ARBA00022692"/>
    </source>
</evidence>
<keyword evidence="3 5" id="KW-1133">Transmembrane helix</keyword>
<gene>
    <name evidence="5" type="primary">yciB</name>
    <name evidence="6" type="ORF">SAMN05216200_10628</name>
</gene>
<keyword evidence="2 5" id="KW-0812">Transmembrane</keyword>
<dbReference type="STRING" id="1189325.SAMN04488119_106174"/>
<dbReference type="PANTHER" id="PTHR36917:SF1">
    <property type="entry name" value="INNER MEMBRANE-SPANNING PROTEIN YCIB"/>
    <property type="match status" value="1"/>
</dbReference>
<evidence type="ECO:0000256" key="3">
    <source>
        <dbReference type="ARBA" id="ARBA00022989"/>
    </source>
</evidence>
<dbReference type="EMBL" id="FRDL01000006">
    <property type="protein sequence ID" value="SHN69110.1"/>
    <property type="molecule type" value="Genomic_DNA"/>
</dbReference>
<keyword evidence="7" id="KW-1185">Reference proteome</keyword>
<evidence type="ECO:0000256" key="5">
    <source>
        <dbReference type="HAMAP-Rule" id="MF_00189"/>
    </source>
</evidence>
<dbReference type="NCBIfam" id="TIGR00997">
    <property type="entry name" value="ispZ"/>
    <property type="match status" value="1"/>
</dbReference>
<dbReference type="NCBIfam" id="NF001323">
    <property type="entry name" value="PRK00259.1-1"/>
    <property type="match status" value="1"/>
</dbReference>
<dbReference type="HAMAP" id="MF_00189">
    <property type="entry name" value="YciB"/>
    <property type="match status" value="1"/>
</dbReference>
<name>A0A1M7TEF6_9RHOB</name>
<feature type="transmembrane region" description="Helical" evidence="5">
    <location>
        <begin position="60"/>
        <end position="78"/>
    </location>
</feature>
<feature type="transmembrane region" description="Helical" evidence="5">
    <location>
        <begin position="131"/>
        <end position="147"/>
    </location>
</feature>
<keyword evidence="1 5" id="KW-1003">Cell membrane</keyword>
<proteinExistence type="inferred from homology"/>
<dbReference type="PANTHER" id="PTHR36917">
    <property type="entry name" value="INTRACELLULAR SEPTATION PROTEIN A-RELATED"/>
    <property type="match status" value="1"/>
</dbReference>
<comment type="function">
    <text evidence="5">Plays a role in cell envelope biogenesis, maintenance of cell envelope integrity and membrane homeostasis.</text>
</comment>
<keyword evidence="4 5" id="KW-0472">Membrane</keyword>
<dbReference type="GO" id="GO:0005886">
    <property type="term" value="C:plasma membrane"/>
    <property type="evidence" value="ECO:0007669"/>
    <property type="project" value="UniProtKB-SubCell"/>
</dbReference>
<comment type="similarity">
    <text evidence="5">Belongs to the YciB family.</text>
</comment>
<evidence type="ECO:0000313" key="7">
    <source>
        <dbReference type="Proteomes" id="UP000184066"/>
    </source>
</evidence>
<dbReference type="Pfam" id="PF04279">
    <property type="entry name" value="IspA"/>
    <property type="match status" value="1"/>
</dbReference>
<dbReference type="InterPro" id="IPR006008">
    <property type="entry name" value="YciB"/>
</dbReference>
<sequence length="195" mass="21553">MPQTKHPHPLVKMALELGPIAVFFVTYSRSDIFTATAVFVPVVLASLAAGWALTRSLPRMAVVTAVVVTVFGGLTLWLQDATFIKMKPTIVNLIFAAMLGWGLLRGQSYIRYLMGDALSLTDEGWMAFTRRWALFFVFMAALNELVWRTQSEAFWVSFKTFGSPLISLAFIAAQTGLLRRHAAPEDKADDAPPQG</sequence>
<dbReference type="Proteomes" id="UP000184066">
    <property type="component" value="Unassembled WGS sequence"/>
</dbReference>
<organism evidence="6 7">
    <name type="scientific">Oceanicella actignis</name>
    <dbReference type="NCBI Taxonomy" id="1189325"/>
    <lineage>
        <taxon>Bacteria</taxon>
        <taxon>Pseudomonadati</taxon>
        <taxon>Pseudomonadota</taxon>
        <taxon>Alphaproteobacteria</taxon>
        <taxon>Rhodobacterales</taxon>
        <taxon>Paracoccaceae</taxon>
        <taxon>Oceanicella</taxon>
    </lineage>
</organism>
<feature type="transmembrane region" description="Helical" evidence="5">
    <location>
        <begin position="153"/>
        <end position="173"/>
    </location>
</feature>
<evidence type="ECO:0000256" key="1">
    <source>
        <dbReference type="ARBA" id="ARBA00022475"/>
    </source>
</evidence>